<dbReference type="Gene3D" id="1.10.357.10">
    <property type="entry name" value="Tetracycline Repressor, domain 2"/>
    <property type="match status" value="1"/>
</dbReference>
<protein>
    <submittedName>
        <fullName evidence="6">TetR/AcrR family transcriptional regulator</fullName>
    </submittedName>
</protein>
<dbReference type="PROSITE" id="PS50977">
    <property type="entry name" value="HTH_TETR_2"/>
    <property type="match status" value="1"/>
</dbReference>
<keyword evidence="2 4" id="KW-0238">DNA-binding</keyword>
<keyword evidence="1" id="KW-0805">Transcription regulation</keyword>
<dbReference type="InterPro" id="IPR036271">
    <property type="entry name" value="Tet_transcr_reg_TetR-rel_C_sf"/>
</dbReference>
<evidence type="ECO:0000313" key="7">
    <source>
        <dbReference type="Proteomes" id="UP001597362"/>
    </source>
</evidence>
<evidence type="ECO:0000259" key="5">
    <source>
        <dbReference type="PROSITE" id="PS50977"/>
    </source>
</evidence>
<feature type="DNA-binding region" description="H-T-H motif" evidence="4">
    <location>
        <begin position="25"/>
        <end position="44"/>
    </location>
</feature>
<organism evidence="6 7">
    <name type="scientific">Paenibacillus yanchengensis</name>
    <dbReference type="NCBI Taxonomy" id="2035833"/>
    <lineage>
        <taxon>Bacteria</taxon>
        <taxon>Bacillati</taxon>
        <taxon>Bacillota</taxon>
        <taxon>Bacilli</taxon>
        <taxon>Bacillales</taxon>
        <taxon>Paenibacillaceae</taxon>
        <taxon>Paenibacillus</taxon>
    </lineage>
</organism>
<dbReference type="InterPro" id="IPR001647">
    <property type="entry name" value="HTH_TetR"/>
</dbReference>
<evidence type="ECO:0000256" key="1">
    <source>
        <dbReference type="ARBA" id="ARBA00023015"/>
    </source>
</evidence>
<name>A0ABW4YM47_9BACL</name>
<accession>A0ABW4YM47</accession>
<gene>
    <name evidence="6" type="ORF">ACFSJH_12750</name>
</gene>
<dbReference type="EMBL" id="JBHUHO010000031">
    <property type="protein sequence ID" value="MFD2116594.1"/>
    <property type="molecule type" value="Genomic_DNA"/>
</dbReference>
<dbReference type="PRINTS" id="PR00455">
    <property type="entry name" value="HTHTETR"/>
</dbReference>
<dbReference type="SUPFAM" id="SSF46689">
    <property type="entry name" value="Homeodomain-like"/>
    <property type="match status" value="1"/>
</dbReference>
<dbReference type="RefSeq" id="WP_377772947.1">
    <property type="nucleotide sequence ID" value="NZ_JBHUHO010000031.1"/>
</dbReference>
<comment type="caution">
    <text evidence="6">The sequence shown here is derived from an EMBL/GenBank/DDBJ whole genome shotgun (WGS) entry which is preliminary data.</text>
</comment>
<evidence type="ECO:0000256" key="3">
    <source>
        <dbReference type="ARBA" id="ARBA00023163"/>
    </source>
</evidence>
<dbReference type="SUPFAM" id="SSF48498">
    <property type="entry name" value="Tetracyclin repressor-like, C-terminal domain"/>
    <property type="match status" value="1"/>
</dbReference>
<sequence length="188" mass="21610">MASKKDNIIFLAMRLIKEKGFLSLSYDDISKELGITKAAVHYYFERKEDLGVAVCEKLEAGLLESYERTLNQMTDHQGEPWYFIESRIDTIRPNEICPISSLQGDYEDLPESMKNILEEISKNEMELWASLVRQYSPNLDNDDIARTILLSVKGALQYRRVLDGRAFENMMSSIQTQFYRSLSSEGGS</sequence>
<evidence type="ECO:0000256" key="4">
    <source>
        <dbReference type="PROSITE-ProRule" id="PRU00335"/>
    </source>
</evidence>
<keyword evidence="3" id="KW-0804">Transcription</keyword>
<keyword evidence="7" id="KW-1185">Reference proteome</keyword>
<dbReference type="Proteomes" id="UP001597362">
    <property type="component" value="Unassembled WGS sequence"/>
</dbReference>
<feature type="domain" description="HTH tetR-type" evidence="5">
    <location>
        <begin position="2"/>
        <end position="62"/>
    </location>
</feature>
<reference evidence="7" key="1">
    <citation type="journal article" date="2019" name="Int. J. Syst. Evol. Microbiol.">
        <title>The Global Catalogue of Microorganisms (GCM) 10K type strain sequencing project: providing services to taxonomists for standard genome sequencing and annotation.</title>
        <authorList>
            <consortium name="The Broad Institute Genomics Platform"/>
            <consortium name="The Broad Institute Genome Sequencing Center for Infectious Disease"/>
            <person name="Wu L."/>
            <person name="Ma J."/>
        </authorList>
    </citation>
    <scope>NUCLEOTIDE SEQUENCE [LARGE SCALE GENOMIC DNA]</scope>
    <source>
        <strain evidence="7">GH52</strain>
    </source>
</reference>
<evidence type="ECO:0000313" key="6">
    <source>
        <dbReference type="EMBL" id="MFD2116594.1"/>
    </source>
</evidence>
<dbReference type="Pfam" id="PF00440">
    <property type="entry name" value="TetR_N"/>
    <property type="match status" value="1"/>
</dbReference>
<dbReference type="InterPro" id="IPR009057">
    <property type="entry name" value="Homeodomain-like_sf"/>
</dbReference>
<dbReference type="PANTHER" id="PTHR47506:SF6">
    <property type="entry name" value="HTH-TYPE TRANSCRIPTIONAL REPRESSOR NEMR"/>
    <property type="match status" value="1"/>
</dbReference>
<dbReference type="PANTHER" id="PTHR47506">
    <property type="entry name" value="TRANSCRIPTIONAL REGULATORY PROTEIN"/>
    <property type="match status" value="1"/>
</dbReference>
<evidence type="ECO:0000256" key="2">
    <source>
        <dbReference type="ARBA" id="ARBA00023125"/>
    </source>
</evidence>
<proteinExistence type="predicted"/>